<evidence type="ECO:0000313" key="2">
    <source>
        <dbReference type="WBParaSite" id="Hba_09188"/>
    </source>
</evidence>
<keyword evidence="1" id="KW-1185">Reference proteome</keyword>
<accession>A0A1I7WVM8</accession>
<sequence>MITLAETLTSRSESFKKGVAETMKISPNKHAEIDDQVNGILNEFPYPKLISEVSHLKCALELLCDKTDKQQRLKTKHVIDQVEKNRKYLTSDDEEIVSKVKPLLGEVHHKPTNKEQFKSDEHNHEEKGVWSTTDLIQLVTAMTRNDSEQNRAKFPELDNEACIVQQLERVKAADQSSLSCRQTFESIQTLIQQLKSVGRYITEEDDPLWKQLIYKKFPATIRKQVFLNMQRKSSISWTVNQMLNNIDNLISSTEMYEEDEIRSFVSEPRYTNRINRTDRGTVRNNNSARYTMPILPASRAQGCRM</sequence>
<proteinExistence type="predicted"/>
<evidence type="ECO:0000313" key="1">
    <source>
        <dbReference type="Proteomes" id="UP000095283"/>
    </source>
</evidence>
<name>A0A1I7WVM8_HETBA</name>
<protein>
    <submittedName>
        <fullName evidence="2">Uncharacterized protein</fullName>
    </submittedName>
</protein>
<reference evidence="2" key="1">
    <citation type="submission" date="2016-11" db="UniProtKB">
        <authorList>
            <consortium name="WormBaseParasite"/>
        </authorList>
    </citation>
    <scope>IDENTIFICATION</scope>
</reference>
<dbReference type="WBParaSite" id="Hba_09188">
    <property type="protein sequence ID" value="Hba_09188"/>
    <property type="gene ID" value="Hba_09188"/>
</dbReference>
<dbReference type="Proteomes" id="UP000095283">
    <property type="component" value="Unplaced"/>
</dbReference>
<organism evidence="1 2">
    <name type="scientific">Heterorhabditis bacteriophora</name>
    <name type="common">Entomopathogenic nematode worm</name>
    <dbReference type="NCBI Taxonomy" id="37862"/>
    <lineage>
        <taxon>Eukaryota</taxon>
        <taxon>Metazoa</taxon>
        <taxon>Ecdysozoa</taxon>
        <taxon>Nematoda</taxon>
        <taxon>Chromadorea</taxon>
        <taxon>Rhabditida</taxon>
        <taxon>Rhabditina</taxon>
        <taxon>Rhabditomorpha</taxon>
        <taxon>Strongyloidea</taxon>
        <taxon>Heterorhabditidae</taxon>
        <taxon>Heterorhabditis</taxon>
    </lineage>
</organism>
<dbReference type="AlphaFoldDB" id="A0A1I7WVM8"/>